<evidence type="ECO:0000313" key="2">
    <source>
        <dbReference type="Proteomes" id="UP000009138"/>
    </source>
</evidence>
<organism evidence="1 2">
    <name type="scientific">Rhizopus delemar (strain RA 99-880 / ATCC MYA-4621 / FGSC 9543 / NRRL 43880)</name>
    <name type="common">Mucormycosis agent</name>
    <name type="synonym">Rhizopus arrhizus var. delemar</name>
    <dbReference type="NCBI Taxonomy" id="246409"/>
    <lineage>
        <taxon>Eukaryota</taxon>
        <taxon>Fungi</taxon>
        <taxon>Fungi incertae sedis</taxon>
        <taxon>Mucoromycota</taxon>
        <taxon>Mucoromycotina</taxon>
        <taxon>Mucoromycetes</taxon>
        <taxon>Mucorales</taxon>
        <taxon>Mucorineae</taxon>
        <taxon>Rhizopodaceae</taxon>
        <taxon>Rhizopus</taxon>
    </lineage>
</organism>
<keyword evidence="2" id="KW-1185">Reference proteome</keyword>
<evidence type="ECO:0000313" key="1">
    <source>
        <dbReference type="EMBL" id="EIE91785.1"/>
    </source>
</evidence>
<proteinExistence type="predicted"/>
<name>I1CTK5_RHIO9</name>
<dbReference type="EMBL" id="CH476751">
    <property type="protein sequence ID" value="EIE91785.1"/>
    <property type="molecule type" value="Genomic_DNA"/>
</dbReference>
<dbReference type="AlphaFoldDB" id="I1CTK5"/>
<dbReference type="STRING" id="246409.I1CTK5"/>
<gene>
    <name evidence="1" type="ORF">RO3G_16496</name>
</gene>
<dbReference type="RefSeq" id="XP_067527181.1">
    <property type="nucleotide sequence ID" value="XM_067671080.1"/>
</dbReference>
<protein>
    <recommendedName>
        <fullName evidence="3">DDE-1 domain-containing protein</fullName>
    </recommendedName>
</protein>
<accession>I1CTK5</accession>
<sequence length="60" mass="6943">MAPLKKSTITVHYFNFTASSLDILDKHKEFKGHYIVMDDALIHMAESIEKYVVICCYGYI</sequence>
<evidence type="ECO:0008006" key="3">
    <source>
        <dbReference type="Google" id="ProtNLM"/>
    </source>
</evidence>
<dbReference type="InParanoid" id="I1CTK5"/>
<dbReference type="GeneID" id="93623461"/>
<dbReference type="Proteomes" id="UP000009138">
    <property type="component" value="Unassembled WGS sequence"/>
</dbReference>
<dbReference type="VEuPathDB" id="FungiDB:RO3G_16496"/>
<dbReference type="OrthoDB" id="2266637at2759"/>
<reference evidence="1 2" key="1">
    <citation type="journal article" date="2009" name="PLoS Genet.">
        <title>Genomic analysis of the basal lineage fungus Rhizopus oryzae reveals a whole-genome duplication.</title>
        <authorList>
            <person name="Ma L.-J."/>
            <person name="Ibrahim A.S."/>
            <person name="Skory C."/>
            <person name="Grabherr M.G."/>
            <person name="Burger G."/>
            <person name="Butler M."/>
            <person name="Elias M."/>
            <person name="Idnurm A."/>
            <person name="Lang B.F."/>
            <person name="Sone T."/>
            <person name="Abe A."/>
            <person name="Calvo S.E."/>
            <person name="Corrochano L.M."/>
            <person name="Engels R."/>
            <person name="Fu J."/>
            <person name="Hansberg W."/>
            <person name="Kim J.-M."/>
            <person name="Kodira C.D."/>
            <person name="Koehrsen M.J."/>
            <person name="Liu B."/>
            <person name="Miranda-Saavedra D."/>
            <person name="O'Leary S."/>
            <person name="Ortiz-Castellanos L."/>
            <person name="Poulter R."/>
            <person name="Rodriguez-Romero J."/>
            <person name="Ruiz-Herrera J."/>
            <person name="Shen Y.-Q."/>
            <person name="Zeng Q."/>
            <person name="Galagan J."/>
            <person name="Birren B.W."/>
            <person name="Cuomo C.A."/>
            <person name="Wickes B.L."/>
        </authorList>
    </citation>
    <scope>NUCLEOTIDE SEQUENCE [LARGE SCALE GENOMIC DNA]</scope>
    <source>
        <strain evidence="2">RA 99-880 / ATCC MYA-4621 / FGSC 9543 / NRRL 43880</strain>
    </source>
</reference>